<evidence type="ECO:0000313" key="1">
    <source>
        <dbReference type="EMBL" id="MDH7641045.1"/>
    </source>
</evidence>
<name>A0ABT6N7H9_9SPHN</name>
<dbReference type="RefSeq" id="WP_281046388.1">
    <property type="nucleotide sequence ID" value="NZ_JARYGZ010000006.1"/>
</dbReference>
<organism evidence="1 2">
    <name type="scientific">Sphingomonas oryzagri</name>
    <dbReference type="NCBI Taxonomy" id="3042314"/>
    <lineage>
        <taxon>Bacteria</taxon>
        <taxon>Pseudomonadati</taxon>
        <taxon>Pseudomonadota</taxon>
        <taxon>Alphaproteobacteria</taxon>
        <taxon>Sphingomonadales</taxon>
        <taxon>Sphingomonadaceae</taxon>
        <taxon>Sphingomonas</taxon>
    </lineage>
</organism>
<keyword evidence="2" id="KW-1185">Reference proteome</keyword>
<comment type="caution">
    <text evidence="1">The sequence shown here is derived from an EMBL/GenBank/DDBJ whole genome shotgun (WGS) entry which is preliminary data.</text>
</comment>
<sequence>MIAGLLLGLVAVGPEAPEVRRHQTIFVGHDATHKGCVPQVNGVDTGDIATEAGQDALVAALPDKGIALHLIGKAGGEISYDCMADIVKTLRHAGFYGTIGAISQVP</sequence>
<evidence type="ECO:0000313" key="2">
    <source>
        <dbReference type="Proteomes" id="UP001160625"/>
    </source>
</evidence>
<evidence type="ECO:0008006" key="3">
    <source>
        <dbReference type="Google" id="ProtNLM"/>
    </source>
</evidence>
<protein>
    <recommendedName>
        <fullName evidence="3">Biopolymer transporter ExbD</fullName>
    </recommendedName>
</protein>
<accession>A0ABT6N7H9</accession>
<gene>
    <name evidence="1" type="ORF">QGN17_20090</name>
</gene>
<dbReference type="Proteomes" id="UP001160625">
    <property type="component" value="Unassembled WGS sequence"/>
</dbReference>
<proteinExistence type="predicted"/>
<reference evidence="1" key="1">
    <citation type="submission" date="2023-04" db="EMBL/GenBank/DDBJ databases">
        <title>Sphingomonas sp. MAHUQ-71 isolated from rice field.</title>
        <authorList>
            <person name="Huq M.A."/>
        </authorList>
    </citation>
    <scope>NUCLEOTIDE SEQUENCE</scope>
    <source>
        <strain evidence="1">MAHUQ-71</strain>
    </source>
</reference>
<dbReference type="EMBL" id="JARYGZ010000006">
    <property type="protein sequence ID" value="MDH7641045.1"/>
    <property type="molecule type" value="Genomic_DNA"/>
</dbReference>